<evidence type="ECO:0000313" key="3">
    <source>
        <dbReference type="Proteomes" id="UP000672097"/>
    </source>
</evidence>
<dbReference type="PROSITE" id="PS51186">
    <property type="entry name" value="GNAT"/>
    <property type="match status" value="1"/>
</dbReference>
<dbReference type="Pfam" id="PF13302">
    <property type="entry name" value="Acetyltransf_3"/>
    <property type="match status" value="1"/>
</dbReference>
<dbReference type="InterPro" id="IPR016181">
    <property type="entry name" value="Acyl_CoA_acyltransferase"/>
</dbReference>
<dbReference type="RefSeq" id="WP_210808471.1">
    <property type="nucleotide sequence ID" value="NZ_JAGQDG010000003.1"/>
</dbReference>
<organism evidence="2 3">
    <name type="scientific">Ideonella paludis</name>
    <dbReference type="NCBI Taxonomy" id="1233411"/>
    <lineage>
        <taxon>Bacteria</taxon>
        <taxon>Pseudomonadati</taxon>
        <taxon>Pseudomonadota</taxon>
        <taxon>Betaproteobacteria</taxon>
        <taxon>Burkholderiales</taxon>
        <taxon>Sphaerotilaceae</taxon>
        <taxon>Ideonella</taxon>
    </lineage>
</organism>
<dbReference type="InterPro" id="IPR051908">
    <property type="entry name" value="Ribosomal_N-acetyltransferase"/>
</dbReference>
<dbReference type="Proteomes" id="UP000672097">
    <property type="component" value="Unassembled WGS sequence"/>
</dbReference>
<dbReference type="InterPro" id="IPR000182">
    <property type="entry name" value="GNAT_dom"/>
</dbReference>
<gene>
    <name evidence="2" type="ORF">KAK11_09100</name>
</gene>
<dbReference type="EMBL" id="JAGQDG010000003">
    <property type="protein sequence ID" value="MBQ0935481.1"/>
    <property type="molecule type" value="Genomic_DNA"/>
</dbReference>
<comment type="caution">
    <text evidence="2">The sequence shown here is derived from an EMBL/GenBank/DDBJ whole genome shotgun (WGS) entry which is preliminary data.</text>
</comment>
<reference evidence="2 3" key="1">
    <citation type="submission" date="2021-04" db="EMBL/GenBank/DDBJ databases">
        <title>The genome sequence of type strain Ideonella paludis KCTC 32238.</title>
        <authorList>
            <person name="Liu Y."/>
        </authorList>
    </citation>
    <scope>NUCLEOTIDE SEQUENCE [LARGE SCALE GENOMIC DNA]</scope>
    <source>
        <strain evidence="2 3">KCTC 32238</strain>
    </source>
</reference>
<feature type="domain" description="N-acetyltransferase" evidence="1">
    <location>
        <begin position="14"/>
        <end position="181"/>
    </location>
</feature>
<dbReference type="SUPFAM" id="SSF55729">
    <property type="entry name" value="Acyl-CoA N-acyltransferases (Nat)"/>
    <property type="match status" value="1"/>
</dbReference>
<dbReference type="Gene3D" id="3.40.630.30">
    <property type="match status" value="1"/>
</dbReference>
<evidence type="ECO:0000313" key="2">
    <source>
        <dbReference type="EMBL" id="MBQ0935481.1"/>
    </source>
</evidence>
<sequence>MLFTQGPVLQHPQAVLRALREADLPHWLAALRAPAVWEHTSWNLPTHDADALQRLAVYVWDEAQFTPSSLLRLAIADRETDRFLGTAGFHTVQPDNRSAELAYDLCPDAWGQGLASAAARSLTDWAHTHVGLVRVQATVMASNTRSLQVLARCGFEREGLLRSYRQVRGVARDFWMHSHLVAPTAVG</sequence>
<dbReference type="PANTHER" id="PTHR43441">
    <property type="entry name" value="RIBOSOMAL-PROTEIN-SERINE ACETYLTRANSFERASE"/>
    <property type="match status" value="1"/>
</dbReference>
<dbReference type="PANTHER" id="PTHR43441:SF2">
    <property type="entry name" value="FAMILY ACETYLTRANSFERASE, PUTATIVE (AFU_ORTHOLOGUE AFUA_7G00850)-RELATED"/>
    <property type="match status" value="1"/>
</dbReference>
<name>A0ABS5DXB3_9BURK</name>
<keyword evidence="3" id="KW-1185">Reference proteome</keyword>
<protein>
    <submittedName>
        <fullName evidence="2">GNAT family N-acetyltransferase</fullName>
    </submittedName>
</protein>
<evidence type="ECO:0000259" key="1">
    <source>
        <dbReference type="PROSITE" id="PS51186"/>
    </source>
</evidence>
<proteinExistence type="predicted"/>
<accession>A0ABS5DXB3</accession>